<evidence type="ECO:0000256" key="6">
    <source>
        <dbReference type="SAM" id="SignalP"/>
    </source>
</evidence>
<comment type="subcellular location">
    <subcellularLocation>
        <location evidence="1">Cell outer membrane</location>
    </subcellularLocation>
</comment>
<organism evidence="7 8">
    <name type="scientific">Ferrovibrio terrae</name>
    <dbReference type="NCBI Taxonomy" id="2594003"/>
    <lineage>
        <taxon>Bacteria</taxon>
        <taxon>Pseudomonadati</taxon>
        <taxon>Pseudomonadota</taxon>
        <taxon>Alphaproteobacteria</taxon>
        <taxon>Rhodospirillales</taxon>
        <taxon>Rhodospirillaceae</taxon>
        <taxon>Ferrovibrio</taxon>
    </lineage>
</organism>
<evidence type="ECO:0000256" key="5">
    <source>
        <dbReference type="ARBA" id="ARBA00023237"/>
    </source>
</evidence>
<evidence type="ECO:0000256" key="2">
    <source>
        <dbReference type="ARBA" id="ARBA00005722"/>
    </source>
</evidence>
<keyword evidence="4" id="KW-0472">Membrane</keyword>
<dbReference type="PANTHER" id="PTHR38776:SF1">
    <property type="entry name" value="MLTA-INTERACTING PROTEIN-RELATED"/>
    <property type="match status" value="1"/>
</dbReference>
<evidence type="ECO:0000313" key="8">
    <source>
        <dbReference type="Proteomes" id="UP000317496"/>
    </source>
</evidence>
<dbReference type="EMBL" id="CP041636">
    <property type="protein sequence ID" value="QDO97203.1"/>
    <property type="molecule type" value="Genomic_DNA"/>
</dbReference>
<evidence type="ECO:0000313" key="7">
    <source>
        <dbReference type="EMBL" id="QDO97203.1"/>
    </source>
</evidence>
<dbReference type="KEGG" id="fer:FNB15_07945"/>
<gene>
    <name evidence="7" type="ORF">FNB15_07945</name>
</gene>
<name>A0A516H0A0_9PROT</name>
<dbReference type="InterPro" id="IPR010583">
    <property type="entry name" value="MipA"/>
</dbReference>
<feature type="chain" id="PRO_5021815379" evidence="6">
    <location>
        <begin position="25"/>
        <end position="264"/>
    </location>
</feature>
<accession>A0A516H0A0</accession>
<protein>
    <submittedName>
        <fullName evidence="7">MipA/OmpV family protein</fullName>
    </submittedName>
</protein>
<evidence type="ECO:0000256" key="1">
    <source>
        <dbReference type="ARBA" id="ARBA00004442"/>
    </source>
</evidence>
<dbReference type="OrthoDB" id="5462484at2"/>
<sequence>MRFTAVAIATLFACAALAAPGAYAQTAAGAKDESPLKLSIGGGALYAPTYLGSDNYDADPIPLFDLRYADRFFLSTRDGLGANFAPSGSNWRAGPVVKYRAARDQDDDAALRGMGDVDAAGEAGGYVHYDLRPFTMGAEIRQGFGGHEGAVGDLFVNWSTKLSDSLMLTVGPKATLASRDFTETYFGVTPGQAARTGYRAYSPDGPFMSYGLGASLRYKVNDYLSLGGFAGVDRIVGDAADSPLVDQAGSPTQAKLGVTLGIDW</sequence>
<dbReference type="Pfam" id="PF06629">
    <property type="entry name" value="MipA"/>
    <property type="match status" value="1"/>
</dbReference>
<keyword evidence="8" id="KW-1185">Reference proteome</keyword>
<keyword evidence="5" id="KW-0998">Cell outer membrane</keyword>
<comment type="similarity">
    <text evidence="2">Belongs to the MipA/OmpV family.</text>
</comment>
<dbReference type="PANTHER" id="PTHR38776">
    <property type="entry name" value="MLTA-INTERACTING PROTEIN-RELATED"/>
    <property type="match status" value="1"/>
</dbReference>
<feature type="signal peptide" evidence="6">
    <location>
        <begin position="1"/>
        <end position="24"/>
    </location>
</feature>
<dbReference type="Proteomes" id="UP000317496">
    <property type="component" value="Chromosome"/>
</dbReference>
<proteinExistence type="inferred from homology"/>
<dbReference type="RefSeq" id="WP_144068184.1">
    <property type="nucleotide sequence ID" value="NZ_CP041636.1"/>
</dbReference>
<evidence type="ECO:0000256" key="4">
    <source>
        <dbReference type="ARBA" id="ARBA00023136"/>
    </source>
</evidence>
<dbReference type="GO" id="GO:0009279">
    <property type="term" value="C:cell outer membrane"/>
    <property type="evidence" value="ECO:0007669"/>
    <property type="project" value="UniProtKB-SubCell"/>
</dbReference>
<keyword evidence="3 6" id="KW-0732">Signal</keyword>
<reference evidence="7 8" key="1">
    <citation type="submission" date="2019-07" db="EMBL/GenBank/DDBJ databases">
        <title>Genome sequencing for Ferrovibrio sp. K5.</title>
        <authorList>
            <person name="Park S.-J."/>
        </authorList>
    </citation>
    <scope>NUCLEOTIDE SEQUENCE [LARGE SCALE GENOMIC DNA]</scope>
    <source>
        <strain evidence="7 8">K5</strain>
    </source>
</reference>
<dbReference type="AlphaFoldDB" id="A0A516H0A0"/>
<evidence type="ECO:0000256" key="3">
    <source>
        <dbReference type="ARBA" id="ARBA00022729"/>
    </source>
</evidence>